<reference evidence="9 10" key="1">
    <citation type="submission" date="2019-08" db="EMBL/GenBank/DDBJ databases">
        <title>A chromosome-level genome assembly, high-density linkage maps, and genome scans reveal the genomic architecture of hybrid incompatibilities underlying speciation via character displacement in darters (Percidae: Etheostominae).</title>
        <authorList>
            <person name="Moran R.L."/>
            <person name="Catchen J.M."/>
            <person name="Fuller R.C."/>
        </authorList>
    </citation>
    <scope>NUCLEOTIDE SEQUENCE [LARGE SCALE GENOMIC DNA]</scope>
    <source>
        <strain evidence="9">EspeVRDwgs_2016</strain>
        <tissue evidence="9">Muscle</tissue>
    </source>
</reference>
<accession>A0A5J5CPI9</accession>
<dbReference type="PANTHER" id="PTHR14240:SF1">
    <property type="entry name" value="PROTEIN FANTOM-RELATED"/>
    <property type="match status" value="1"/>
</dbReference>
<comment type="caution">
    <text evidence="9">The sequence shown here is derived from an EMBL/GenBank/DDBJ whole genome shotgun (WGS) entry which is preliminary data.</text>
</comment>
<dbReference type="Proteomes" id="UP000327493">
    <property type="component" value="Chromosome 19"/>
</dbReference>
<feature type="compositionally biased region" description="Basic and acidic residues" evidence="7">
    <location>
        <begin position="958"/>
        <end position="978"/>
    </location>
</feature>
<dbReference type="InterPro" id="IPR041091">
    <property type="entry name" value="RPGRIP1_C"/>
</dbReference>
<feature type="compositionally biased region" description="Low complexity" evidence="7">
    <location>
        <begin position="1093"/>
        <end position="1109"/>
    </location>
</feature>
<comment type="subcellular location">
    <subcellularLocation>
        <location evidence="1">Cell projection</location>
        <location evidence="1">Cilium</location>
    </subcellularLocation>
</comment>
<evidence type="ECO:0000256" key="4">
    <source>
        <dbReference type="ARBA" id="ARBA00023069"/>
    </source>
</evidence>
<evidence type="ECO:0000256" key="1">
    <source>
        <dbReference type="ARBA" id="ARBA00004138"/>
    </source>
</evidence>
<feature type="domain" description="B30.2/SPRY" evidence="8">
    <location>
        <begin position="1"/>
        <end position="74"/>
    </location>
</feature>
<evidence type="ECO:0000256" key="7">
    <source>
        <dbReference type="SAM" id="MobiDB-lite"/>
    </source>
</evidence>
<feature type="region of interest" description="Disordered" evidence="7">
    <location>
        <begin position="438"/>
        <end position="463"/>
    </location>
</feature>
<organism evidence="9 10">
    <name type="scientific">Etheostoma spectabile</name>
    <name type="common">orangethroat darter</name>
    <dbReference type="NCBI Taxonomy" id="54343"/>
    <lineage>
        <taxon>Eukaryota</taxon>
        <taxon>Metazoa</taxon>
        <taxon>Chordata</taxon>
        <taxon>Craniata</taxon>
        <taxon>Vertebrata</taxon>
        <taxon>Euteleostomi</taxon>
        <taxon>Actinopterygii</taxon>
        <taxon>Neopterygii</taxon>
        <taxon>Teleostei</taxon>
        <taxon>Neoteleostei</taxon>
        <taxon>Acanthomorphata</taxon>
        <taxon>Eupercaria</taxon>
        <taxon>Perciformes</taxon>
        <taxon>Percoidei</taxon>
        <taxon>Percidae</taxon>
        <taxon>Etheostomatinae</taxon>
        <taxon>Etheostoma</taxon>
    </lineage>
</organism>
<feature type="compositionally biased region" description="Basic and acidic residues" evidence="7">
    <location>
        <begin position="1308"/>
        <end position="1317"/>
    </location>
</feature>
<dbReference type="Gene3D" id="2.60.40.150">
    <property type="entry name" value="C2 domain"/>
    <property type="match status" value="3"/>
</dbReference>
<dbReference type="InterPro" id="IPR035892">
    <property type="entry name" value="C2_domain_sf"/>
</dbReference>
<feature type="compositionally biased region" description="Polar residues" evidence="7">
    <location>
        <begin position="1034"/>
        <end position="1048"/>
    </location>
</feature>
<feature type="region of interest" description="Disordered" evidence="7">
    <location>
        <begin position="1285"/>
        <end position="1317"/>
    </location>
</feature>
<dbReference type="GO" id="GO:0032391">
    <property type="term" value="C:photoreceptor connecting cilium"/>
    <property type="evidence" value="ECO:0007669"/>
    <property type="project" value="TreeGrafter"/>
</dbReference>
<dbReference type="Pfam" id="PF11618">
    <property type="entry name" value="C2-C2_1"/>
    <property type="match status" value="1"/>
</dbReference>
<evidence type="ECO:0000256" key="2">
    <source>
        <dbReference type="ARBA" id="ARBA00006042"/>
    </source>
</evidence>
<keyword evidence="10" id="KW-1185">Reference proteome</keyword>
<dbReference type="InterPro" id="IPR021656">
    <property type="entry name" value="C2-C2_1"/>
</dbReference>
<dbReference type="PROSITE" id="PS50188">
    <property type="entry name" value="B302_SPRY"/>
    <property type="match status" value="1"/>
</dbReference>
<feature type="compositionally biased region" description="Acidic residues" evidence="7">
    <location>
        <begin position="1296"/>
        <end position="1307"/>
    </location>
</feature>
<dbReference type="InterPro" id="IPR003879">
    <property type="entry name" value="Butyrophylin_SPRY"/>
</dbReference>
<feature type="coiled-coil region" evidence="6">
    <location>
        <begin position="467"/>
        <end position="543"/>
    </location>
</feature>
<comment type="similarity">
    <text evidence="2">Belongs to the RPGRIP1 family.</text>
</comment>
<feature type="coiled-coil region" evidence="6">
    <location>
        <begin position="339"/>
        <end position="426"/>
    </location>
</feature>
<keyword evidence="5" id="KW-0966">Cell projection</keyword>
<evidence type="ECO:0000256" key="6">
    <source>
        <dbReference type="SAM" id="Coils"/>
    </source>
</evidence>
<dbReference type="Gene3D" id="2.60.120.920">
    <property type="match status" value="1"/>
</dbReference>
<feature type="coiled-coil region" evidence="6">
    <location>
        <begin position="187"/>
        <end position="221"/>
    </location>
</feature>
<feature type="compositionally biased region" description="Basic and acidic residues" evidence="7">
    <location>
        <begin position="445"/>
        <end position="463"/>
    </location>
</feature>
<dbReference type="SUPFAM" id="SSF49562">
    <property type="entry name" value="C2 domain (Calcium/lipid-binding domain, CaLB)"/>
    <property type="match status" value="2"/>
</dbReference>
<evidence type="ECO:0000313" key="9">
    <source>
        <dbReference type="EMBL" id="KAA8582506.1"/>
    </source>
</evidence>
<keyword evidence="4" id="KW-0969">Cilium</keyword>
<feature type="coiled-coil region" evidence="6">
    <location>
        <begin position="279"/>
        <end position="313"/>
    </location>
</feature>
<feature type="compositionally biased region" description="Basic and acidic residues" evidence="7">
    <location>
        <begin position="1285"/>
        <end position="1295"/>
    </location>
</feature>
<dbReference type="InterPro" id="IPR013320">
    <property type="entry name" value="ConA-like_dom_sf"/>
</dbReference>
<keyword evidence="3 6" id="KW-0175">Coiled coil</keyword>
<dbReference type="SUPFAM" id="SSF49899">
    <property type="entry name" value="Concanavalin A-like lectins/glucanases"/>
    <property type="match status" value="1"/>
</dbReference>
<feature type="region of interest" description="Disordered" evidence="7">
    <location>
        <begin position="950"/>
        <end position="1109"/>
    </location>
</feature>
<dbReference type="GO" id="GO:0046548">
    <property type="term" value="P:retinal rod cell development"/>
    <property type="evidence" value="ECO:0007669"/>
    <property type="project" value="TreeGrafter"/>
</dbReference>
<evidence type="ECO:0000256" key="3">
    <source>
        <dbReference type="ARBA" id="ARBA00023054"/>
    </source>
</evidence>
<dbReference type="InterPro" id="IPR003877">
    <property type="entry name" value="SPRY_dom"/>
</dbReference>
<gene>
    <name evidence="9" type="ORF">FQN60_006177</name>
</gene>
<proteinExistence type="inferred from homology"/>
<feature type="compositionally biased region" description="Low complexity" evidence="7">
    <location>
        <begin position="1049"/>
        <end position="1064"/>
    </location>
</feature>
<dbReference type="InterPro" id="IPR031139">
    <property type="entry name" value="RPGRIP1_fam"/>
</dbReference>
<evidence type="ECO:0000256" key="5">
    <source>
        <dbReference type="ARBA" id="ARBA00023273"/>
    </source>
</evidence>
<sequence length="1317" mass="150779">MCRTSRAAVSLSRPQVVGLFLDYEDRTMSFYDAEAKSHIYSFIGVQFTEAMFPFFNPDMCDNGSNKSPLIICPISGWRGVMSPVMDETAGDLPVRDVGPMRGGLMPTAPDTLRDVKSWRKHHVMKTKNPQRRFRFPREHLEDLCLRLQEENSMLGQHTRIQEQRLRRMSARLIRLRQARPGSSAVKERDMEDTIQELEARVAMLESQKAVLQNKLSLAKQHIMDIGGRTPYKFSKGKSMEVEGGVRRAAQTAPPRYGPTLEDTRAEMERLSSVTEQVRAAELELTAQVLRDTLREKEKEIEGTVRDIRKQQADRHRITIRENVDQIRLQKQLSDKSTALRVTQEKFNNLQEAYENQLEESQRSLRESQGALLEKVEELTEQLKQERQRALALEGQLTTSTLSIQTLDRLQDRILDLEGERDLIKENYDTLLESTLSVRSNYEGNGEQHTEVNQRREEEGENIRGMDIQRLEEMLQAERGERARLELELEKLRRDKEMLEEKREQERAFSATTRDGREHLEQEVVHYKEQVSALQDKLDSVTKEFDMSVEDLSETLIQIKAFRMQQESRTKLHFLWANEKVEDSPRELANIQASHAETVLELQKTRNLLLLEHHISKDLQIDREREESRRRMAEKDKLLSKRSFQINALQAQLKELAYSPRNYKRTIPIQYTWPAGDQEVVQPIEDDLPFSQLRAGESLLEIHLKAATFTPAGLRTMGSICREDIVTFCTYSLLDFEVHSTPLVSGSQPNYGFTSRYALTARELGRLGGQGSRVRVELHQAIGGVKFVTHGSGQMSFMGAMERRGERVGGHVNIIGSEGEHVGVVDFWVRLFHAAEPTDTVAEGGADRRTATWRIPSNSDPVFSDITGYPLAVTADVLHYLRSSSLWVYVFDDSDDQIPPAYLAKTPIPLQALATGREIRGDYVLRDPAGGPRGLARVWIKWKYPFQPSVDTVLGGQGRQDREMESTEREERRREESEASQRPIAKPRVKPRPPPVKQKRSQNIRPEQPPSVKPLATDRKRSTKRSPDLYHDTAHQTTEPKLTTHSDLPTRNTSSRRSSASTARTQDLPSVGQVSVEEEEEEEEKRSENAAAGDSDVPETSESSSSQSDIIIMPPKRKMKKGDKLRVEIMSLMFEQSSNVALDKSVQRVYVEYRLLGVPMETTETPMSLRKPTNGEEIHYNFTRVIYVDGSQSAPLRQYLYTMLEGTDPNQGRLKFTVVSEPMDDEEECVDVGHAFLDLRELLLTGNDVSDQQIDVVSVDEDKEVIGNLKVSLEAAKALTGIYQEFHQKRETKKEDDTDEEEEEEKEEEEQRERRKKI</sequence>
<dbReference type="PANTHER" id="PTHR14240">
    <property type="entry name" value="RETINITIS PIGMENTOSA GTPASE REGULATOR-INTERACTING PROTEIN"/>
    <property type="match status" value="1"/>
</dbReference>
<dbReference type="InterPro" id="IPR001870">
    <property type="entry name" value="B30.2/SPRY"/>
</dbReference>
<dbReference type="GO" id="GO:0005856">
    <property type="term" value="C:cytoskeleton"/>
    <property type="evidence" value="ECO:0007669"/>
    <property type="project" value="UniProtKB-ARBA"/>
</dbReference>
<dbReference type="Pfam" id="PF18111">
    <property type="entry name" value="RPGR1_C"/>
    <property type="match status" value="1"/>
</dbReference>
<dbReference type="Pfam" id="PF00622">
    <property type="entry name" value="SPRY"/>
    <property type="match status" value="1"/>
</dbReference>
<feature type="compositionally biased region" description="Basic and acidic residues" evidence="7">
    <location>
        <begin position="1015"/>
        <end position="1033"/>
    </location>
</feature>
<dbReference type="PRINTS" id="PR01407">
    <property type="entry name" value="BUTYPHLNCDUF"/>
</dbReference>
<evidence type="ECO:0000313" key="10">
    <source>
        <dbReference type="Proteomes" id="UP000327493"/>
    </source>
</evidence>
<dbReference type="InterPro" id="IPR043136">
    <property type="entry name" value="B30.2/SPRY_sf"/>
</dbReference>
<dbReference type="GO" id="GO:1905515">
    <property type="term" value="P:non-motile cilium assembly"/>
    <property type="evidence" value="ECO:0007669"/>
    <property type="project" value="TreeGrafter"/>
</dbReference>
<feature type="compositionally biased region" description="Basic residues" evidence="7">
    <location>
        <begin position="984"/>
        <end position="1001"/>
    </location>
</feature>
<name>A0A5J5CPI9_9PERO</name>
<dbReference type="EMBL" id="VOFY01000019">
    <property type="protein sequence ID" value="KAA8582506.1"/>
    <property type="molecule type" value="Genomic_DNA"/>
</dbReference>
<evidence type="ECO:0000259" key="8">
    <source>
        <dbReference type="PROSITE" id="PS50188"/>
    </source>
</evidence>
<protein>
    <recommendedName>
        <fullName evidence="8">B30.2/SPRY domain-containing protein</fullName>
    </recommendedName>
</protein>